<evidence type="ECO:0000313" key="1">
    <source>
        <dbReference type="EMBL" id="MBB4123164.1"/>
    </source>
</evidence>
<gene>
    <name evidence="1" type="ORF">GGR30_003104</name>
</gene>
<dbReference type="EMBL" id="JACIDZ010000010">
    <property type="protein sequence ID" value="MBB4123164.1"/>
    <property type="molecule type" value="Genomic_DNA"/>
</dbReference>
<sequence length="46" mass="5271">MLQQNGENLLHDRVFEPDINRKKGIGMEKPAFAVAFARHVSIVMDF</sequence>
<dbReference type="RefSeq" id="WP_183487827.1">
    <property type="nucleotide sequence ID" value="NZ_JACIDZ010000010.1"/>
</dbReference>
<comment type="caution">
    <text evidence="1">The sequence shown here is derived from an EMBL/GenBank/DDBJ whole genome shotgun (WGS) entry which is preliminary data.</text>
</comment>
<proteinExistence type="predicted"/>
<reference evidence="1 2" key="1">
    <citation type="submission" date="2020-08" db="EMBL/GenBank/DDBJ databases">
        <title>Genomic Encyclopedia of Type Strains, Phase IV (KMG-IV): sequencing the most valuable type-strain genomes for metagenomic binning, comparative biology and taxonomic classification.</title>
        <authorList>
            <person name="Goeker M."/>
        </authorList>
    </citation>
    <scope>NUCLEOTIDE SEQUENCE [LARGE SCALE GENOMIC DNA]</scope>
    <source>
        <strain evidence="1 2">DSM 28101</strain>
    </source>
</reference>
<keyword evidence="2" id="KW-1185">Reference proteome</keyword>
<evidence type="ECO:0000313" key="2">
    <source>
        <dbReference type="Proteomes" id="UP000530571"/>
    </source>
</evidence>
<organism evidence="1 2">
    <name type="scientific">Martelella radicis</name>
    <dbReference type="NCBI Taxonomy" id="1397476"/>
    <lineage>
        <taxon>Bacteria</taxon>
        <taxon>Pseudomonadati</taxon>
        <taxon>Pseudomonadota</taxon>
        <taxon>Alphaproteobacteria</taxon>
        <taxon>Hyphomicrobiales</taxon>
        <taxon>Aurantimonadaceae</taxon>
        <taxon>Martelella</taxon>
    </lineage>
</organism>
<dbReference type="AlphaFoldDB" id="A0A7W6KKU0"/>
<dbReference type="Proteomes" id="UP000530571">
    <property type="component" value="Unassembled WGS sequence"/>
</dbReference>
<protein>
    <submittedName>
        <fullName evidence="1">Uncharacterized protein</fullName>
    </submittedName>
</protein>
<name>A0A7W6KKU0_9HYPH</name>
<accession>A0A7W6KKU0</accession>